<evidence type="ECO:0000313" key="2">
    <source>
        <dbReference type="Proteomes" id="UP000092594"/>
    </source>
</evidence>
<keyword evidence="2" id="KW-1185">Reference proteome</keyword>
<accession>A0AB36DVI5</accession>
<dbReference type="AlphaFoldDB" id="A0AB36DVI5"/>
<organism evidence="1 2">
    <name type="scientific">Gallibacterium genomosp. 1</name>
    <dbReference type="NCBI Taxonomy" id="155515"/>
    <lineage>
        <taxon>Bacteria</taxon>
        <taxon>Pseudomonadati</taxon>
        <taxon>Pseudomonadota</taxon>
        <taxon>Gammaproteobacteria</taxon>
        <taxon>Pasteurellales</taxon>
        <taxon>Pasteurellaceae</taxon>
        <taxon>Gallibacterium</taxon>
    </lineage>
</organism>
<sequence length="95" mass="11462">MNTLKFCDVTLIDGHRAWINFHEIECIEDCYIRYDEETDSFIEGLDRTFKKITKVIMKSGRIYYVEFTLDSFDDKFYISKHYNHFNLDLDKSALK</sequence>
<gene>
    <name evidence="1" type="ORF">QV05_07735</name>
</gene>
<reference evidence="1 2" key="1">
    <citation type="submission" date="2014-11" db="EMBL/GenBank/DDBJ databases">
        <title>Pan-genome of Gallibacterium spp.</title>
        <authorList>
            <person name="Kudirkiene E."/>
            <person name="Bojesen A.M."/>
        </authorList>
    </citation>
    <scope>NUCLEOTIDE SEQUENCE [LARGE SCALE GENOMIC DNA]</scope>
    <source>
        <strain evidence="1 2">Gerl. 2740/89</strain>
    </source>
</reference>
<comment type="caution">
    <text evidence="1">The sequence shown here is derived from an EMBL/GenBank/DDBJ whole genome shotgun (WGS) entry which is preliminary data.</text>
</comment>
<dbReference type="EMBL" id="JTJQ01000022">
    <property type="protein sequence ID" value="OBX00471.1"/>
    <property type="molecule type" value="Genomic_DNA"/>
</dbReference>
<dbReference type="RefSeq" id="WP_065231319.1">
    <property type="nucleotide sequence ID" value="NZ_JTJP01000033.1"/>
</dbReference>
<evidence type="ECO:0000313" key="1">
    <source>
        <dbReference type="EMBL" id="OBX00471.1"/>
    </source>
</evidence>
<name>A0AB36DVI5_9PAST</name>
<dbReference type="Proteomes" id="UP000092594">
    <property type="component" value="Unassembled WGS sequence"/>
</dbReference>
<proteinExistence type="predicted"/>
<protein>
    <submittedName>
        <fullName evidence="1">Uncharacterized protein</fullName>
    </submittedName>
</protein>